<keyword evidence="2" id="KW-1185">Reference proteome</keyword>
<comment type="caution">
    <text evidence="1">The sequence shown here is derived from an EMBL/GenBank/DDBJ whole genome shotgun (WGS) entry which is preliminary data.</text>
</comment>
<organism evidence="1 2">
    <name type="scientific">Holotrichia oblita</name>
    <name type="common">Chafer beetle</name>
    <dbReference type="NCBI Taxonomy" id="644536"/>
    <lineage>
        <taxon>Eukaryota</taxon>
        <taxon>Metazoa</taxon>
        <taxon>Ecdysozoa</taxon>
        <taxon>Arthropoda</taxon>
        <taxon>Hexapoda</taxon>
        <taxon>Insecta</taxon>
        <taxon>Pterygota</taxon>
        <taxon>Neoptera</taxon>
        <taxon>Endopterygota</taxon>
        <taxon>Coleoptera</taxon>
        <taxon>Polyphaga</taxon>
        <taxon>Scarabaeiformia</taxon>
        <taxon>Scarabaeidae</taxon>
        <taxon>Melolonthinae</taxon>
        <taxon>Holotrichia</taxon>
    </lineage>
</organism>
<evidence type="ECO:0000313" key="2">
    <source>
        <dbReference type="Proteomes" id="UP001056778"/>
    </source>
</evidence>
<sequence length="395" mass="44552">MKPCSVIFDRPYNTFFAGQTVQGRIEFVLKKSKKIRGILLVVKGESNVSWKSNEPTTSTSVEGEHSKKLAVTFSGKQEYFRLEQYCFGNEENEDLILGSGKHVYPFKFILPTNIPSSYEGQYGYVRYTIKVILKKHYYGDETKMAFTVISPFDLNLQPNIKEINQISNEKDLKMAWWSIGPIYYSLKTDKSGFVPGEDIPVNVIVDNNTNTDVTGIILKLQQIVTYTSQTPTLNTKIEEFTLEKVKIGSLAGQKSDSWTPLVKIPPCPPSGLNACPLIGIEYNLVLAIVINYKMFKTLKLVLPIKIGTEPLNVQPPVSNPQERPESPPDYETVVYGASKPDKSDDTEYYGDSNLALSKYSSTKSIQDSEDTEATKYCNETKAFSPYYLVYNFNNI</sequence>
<proteinExistence type="predicted"/>
<dbReference type="Proteomes" id="UP001056778">
    <property type="component" value="Chromosome 9"/>
</dbReference>
<accession>A0ACB9SMM2</accession>
<name>A0ACB9SMM2_HOLOL</name>
<evidence type="ECO:0000313" key="1">
    <source>
        <dbReference type="EMBL" id="KAI4454681.1"/>
    </source>
</evidence>
<protein>
    <submittedName>
        <fullName evidence="1">Arrestin domain containing protein</fullName>
    </submittedName>
</protein>
<dbReference type="EMBL" id="CM043023">
    <property type="protein sequence ID" value="KAI4454681.1"/>
    <property type="molecule type" value="Genomic_DNA"/>
</dbReference>
<gene>
    <name evidence="1" type="ORF">MML48_9g00010753</name>
</gene>
<reference evidence="1" key="1">
    <citation type="submission" date="2022-04" db="EMBL/GenBank/DDBJ databases">
        <title>Chromosome-scale genome assembly of Holotrichia oblita Faldermann.</title>
        <authorList>
            <person name="Rongchong L."/>
        </authorList>
    </citation>
    <scope>NUCLEOTIDE SEQUENCE</scope>
    <source>
        <strain evidence="1">81SQS9</strain>
    </source>
</reference>